<proteinExistence type="predicted"/>
<reference evidence="1" key="1">
    <citation type="journal article" date="2018" name="Genome Biol. Evol.">
        <title>Genomics and development of Lentinus tigrinus, a white-rot wood-decaying mushroom with dimorphic fruiting bodies.</title>
        <authorList>
            <person name="Wu B."/>
            <person name="Xu Z."/>
            <person name="Knudson A."/>
            <person name="Carlson A."/>
            <person name="Chen N."/>
            <person name="Kovaka S."/>
            <person name="LaButti K."/>
            <person name="Lipzen A."/>
            <person name="Pennachio C."/>
            <person name="Riley R."/>
            <person name="Schakwitz W."/>
            <person name="Umezawa K."/>
            <person name="Ohm R.A."/>
            <person name="Grigoriev I.V."/>
            <person name="Nagy L.G."/>
            <person name="Gibbons J."/>
            <person name="Hibbett D."/>
        </authorList>
    </citation>
    <scope>NUCLEOTIDE SEQUENCE [LARGE SCALE GENOMIC DNA]</scope>
    <source>
        <strain evidence="1">ALCF2SS1-6</strain>
    </source>
</reference>
<gene>
    <name evidence="1" type="ORF">L227DRAFT_600899</name>
</gene>
<name>A0A5C2S8V5_9APHY</name>
<protein>
    <submittedName>
        <fullName evidence="1">Uncharacterized protein</fullName>
    </submittedName>
</protein>
<dbReference type="AlphaFoldDB" id="A0A5C2S8V5"/>
<dbReference type="OrthoDB" id="10427779at2759"/>
<dbReference type="Proteomes" id="UP000313359">
    <property type="component" value="Unassembled WGS sequence"/>
</dbReference>
<accession>A0A5C2S8V5</accession>
<dbReference type="EMBL" id="ML122266">
    <property type="protein sequence ID" value="RPD60285.1"/>
    <property type="molecule type" value="Genomic_DNA"/>
</dbReference>
<evidence type="ECO:0000313" key="2">
    <source>
        <dbReference type="Proteomes" id="UP000313359"/>
    </source>
</evidence>
<sequence>MLPKSSLVPPMPSIVRNNLSLDQHSKHDMQLTTCPVWLPDDSNNAYCNLQAAPPFPFCADHIGEYCTLQEAAGAAGRESDALKAMVDRITAEDGADIYTTLRELKTAREVAALYFGALERQAEVRKVLRVRFAVRDDAQSDFEARRKAVAAVIQRLTERECILEAEDKARRAAANLRSILEVPHKPFFCPENVHPSGSTGPSPSVEPQCPTIKLTSQRCTQTPAVGQRLCMLHVVTHTSISVLHRALWNAMEAARTEVAGVGRGSLETQMAAVKRYITKIHDVVEAIQLHQTTYSCRIPAEHDALVKDLRKRIVAAMLVLGELEGGQEFQTALRQGHAEAWALEHLGKVAKDHGLVGHAAAISLTTTRTVRGFLAHRWFSGHS</sequence>
<evidence type="ECO:0000313" key="1">
    <source>
        <dbReference type="EMBL" id="RPD60285.1"/>
    </source>
</evidence>
<organism evidence="1 2">
    <name type="scientific">Lentinus tigrinus ALCF2SS1-6</name>
    <dbReference type="NCBI Taxonomy" id="1328759"/>
    <lineage>
        <taxon>Eukaryota</taxon>
        <taxon>Fungi</taxon>
        <taxon>Dikarya</taxon>
        <taxon>Basidiomycota</taxon>
        <taxon>Agaricomycotina</taxon>
        <taxon>Agaricomycetes</taxon>
        <taxon>Polyporales</taxon>
        <taxon>Polyporaceae</taxon>
        <taxon>Lentinus</taxon>
    </lineage>
</organism>
<keyword evidence="2" id="KW-1185">Reference proteome</keyword>